<reference evidence="3" key="1">
    <citation type="submission" date="2017-09" db="EMBL/GenBank/DDBJ databases">
        <title>Depth-based differentiation of microbial function through sediment-hosted aquifers and enrichment of novel symbionts in the deep terrestrial subsurface.</title>
        <authorList>
            <person name="Probst A.J."/>
            <person name="Ladd B."/>
            <person name="Jarett J.K."/>
            <person name="Geller-Mcgrath D.E."/>
            <person name="Sieber C.M.K."/>
            <person name="Emerson J.B."/>
            <person name="Anantharaman K."/>
            <person name="Thomas B.C."/>
            <person name="Malmstrom R."/>
            <person name="Stieglmeier M."/>
            <person name="Klingl A."/>
            <person name="Woyke T."/>
            <person name="Ryan C.M."/>
            <person name="Banfield J.F."/>
        </authorList>
    </citation>
    <scope>NUCLEOTIDE SEQUENCE [LARGE SCALE GENOMIC DNA]</scope>
</reference>
<proteinExistence type="predicted"/>
<accession>A0A2M6YUI9</accession>
<dbReference type="Proteomes" id="UP000230184">
    <property type="component" value="Unassembled WGS sequence"/>
</dbReference>
<sequence length="90" mass="10140">MKNIFLKTTGLIMIVLIIANLFVVISGIFISDQINTFEKKTDSLDKINLSLEKKVASLGSLKFATEQAKEYGFTNSTAPQYIDQLKFAYR</sequence>
<comment type="caution">
    <text evidence="2">The sequence shown here is derived from an EMBL/GenBank/DDBJ whole genome shotgun (WGS) entry which is preliminary data.</text>
</comment>
<keyword evidence="1" id="KW-0472">Membrane</keyword>
<evidence type="ECO:0000313" key="3">
    <source>
        <dbReference type="Proteomes" id="UP000230184"/>
    </source>
</evidence>
<organism evidence="2 3">
    <name type="scientific">Candidatus Roizmanbacteria bacterium CG07_land_8_20_14_0_80_34_15</name>
    <dbReference type="NCBI Taxonomy" id="1974849"/>
    <lineage>
        <taxon>Bacteria</taxon>
        <taxon>Candidatus Roizmaniibacteriota</taxon>
    </lineage>
</organism>
<evidence type="ECO:0000313" key="2">
    <source>
        <dbReference type="EMBL" id="PIU37177.1"/>
    </source>
</evidence>
<gene>
    <name evidence="2" type="ORF">COT02_02200</name>
</gene>
<evidence type="ECO:0008006" key="4">
    <source>
        <dbReference type="Google" id="ProtNLM"/>
    </source>
</evidence>
<name>A0A2M6YUI9_9BACT</name>
<evidence type="ECO:0000256" key="1">
    <source>
        <dbReference type="SAM" id="Phobius"/>
    </source>
</evidence>
<keyword evidence="1" id="KW-0812">Transmembrane</keyword>
<dbReference type="EMBL" id="PEWY01000059">
    <property type="protein sequence ID" value="PIU37177.1"/>
    <property type="molecule type" value="Genomic_DNA"/>
</dbReference>
<protein>
    <recommendedName>
        <fullName evidence="4">Cell division protein FtsL</fullName>
    </recommendedName>
</protein>
<dbReference type="AlphaFoldDB" id="A0A2M6YUI9"/>
<feature type="transmembrane region" description="Helical" evidence="1">
    <location>
        <begin position="12"/>
        <end position="30"/>
    </location>
</feature>
<keyword evidence="1" id="KW-1133">Transmembrane helix</keyword>